<dbReference type="EMBL" id="LCHM01000087">
    <property type="protein sequence ID" value="KKT33861.1"/>
    <property type="molecule type" value="Genomic_DNA"/>
</dbReference>
<dbReference type="PANTHER" id="PTHR33571:SF14">
    <property type="entry name" value="PROTEIN ADENYLYLTRANSFERASE MJ0435-RELATED"/>
    <property type="match status" value="1"/>
</dbReference>
<dbReference type="PANTHER" id="PTHR33571">
    <property type="entry name" value="SSL8005 PROTEIN"/>
    <property type="match status" value="1"/>
</dbReference>
<keyword evidence="2" id="KW-1277">Toxin-antitoxin system</keyword>
<evidence type="ECO:0000256" key="1">
    <source>
        <dbReference type="ARBA" id="ARBA00001946"/>
    </source>
</evidence>
<dbReference type="Pfam" id="PF01909">
    <property type="entry name" value="NTP_transf_2"/>
    <property type="match status" value="1"/>
</dbReference>
<comment type="similarity">
    <text evidence="9">Belongs to the MntA antitoxin family.</text>
</comment>
<dbReference type="GO" id="GO:0016779">
    <property type="term" value="F:nucleotidyltransferase activity"/>
    <property type="evidence" value="ECO:0007669"/>
    <property type="project" value="UniProtKB-KW"/>
</dbReference>
<dbReference type="Proteomes" id="UP000034617">
    <property type="component" value="Unassembled WGS sequence"/>
</dbReference>
<dbReference type="GO" id="GO:0046872">
    <property type="term" value="F:metal ion binding"/>
    <property type="evidence" value="ECO:0007669"/>
    <property type="project" value="UniProtKB-KW"/>
</dbReference>
<keyword evidence="4" id="KW-0548">Nucleotidyltransferase</keyword>
<evidence type="ECO:0000256" key="2">
    <source>
        <dbReference type="ARBA" id="ARBA00022649"/>
    </source>
</evidence>
<reference evidence="11 12" key="1">
    <citation type="journal article" date="2015" name="Nature">
        <title>rRNA introns, odd ribosomes, and small enigmatic genomes across a large radiation of phyla.</title>
        <authorList>
            <person name="Brown C.T."/>
            <person name="Hug L.A."/>
            <person name="Thomas B.C."/>
            <person name="Sharon I."/>
            <person name="Castelle C.J."/>
            <person name="Singh A."/>
            <person name="Wilkins M.J."/>
            <person name="Williams K.H."/>
            <person name="Banfield J.F."/>
        </authorList>
    </citation>
    <scope>NUCLEOTIDE SEQUENCE [LARGE SCALE GENOMIC DNA]</scope>
</reference>
<name>A0A0G1GFX8_9BACT</name>
<proteinExistence type="inferred from homology"/>
<evidence type="ECO:0000256" key="8">
    <source>
        <dbReference type="ARBA" id="ARBA00022842"/>
    </source>
</evidence>
<evidence type="ECO:0000313" key="12">
    <source>
        <dbReference type="Proteomes" id="UP000034617"/>
    </source>
</evidence>
<keyword evidence="8" id="KW-0460">Magnesium</keyword>
<keyword evidence="3" id="KW-0808">Transferase</keyword>
<evidence type="ECO:0000256" key="7">
    <source>
        <dbReference type="ARBA" id="ARBA00022840"/>
    </source>
</evidence>
<dbReference type="CDD" id="cd05403">
    <property type="entry name" value="NT_KNTase_like"/>
    <property type="match status" value="1"/>
</dbReference>
<dbReference type="InterPro" id="IPR002934">
    <property type="entry name" value="Polymerase_NTP_transf_dom"/>
</dbReference>
<evidence type="ECO:0000256" key="5">
    <source>
        <dbReference type="ARBA" id="ARBA00022723"/>
    </source>
</evidence>
<feature type="domain" description="Polymerase nucleotidyl transferase" evidence="10">
    <location>
        <begin position="4"/>
        <end position="71"/>
    </location>
</feature>
<evidence type="ECO:0000259" key="10">
    <source>
        <dbReference type="Pfam" id="PF01909"/>
    </source>
</evidence>
<evidence type="ECO:0000256" key="6">
    <source>
        <dbReference type="ARBA" id="ARBA00022741"/>
    </source>
</evidence>
<gene>
    <name evidence="11" type="ORF">UW22_C0087G0002</name>
</gene>
<keyword evidence="7" id="KW-0067">ATP-binding</keyword>
<dbReference type="InterPro" id="IPR043519">
    <property type="entry name" value="NT_sf"/>
</dbReference>
<keyword evidence="5" id="KW-0479">Metal-binding</keyword>
<sequence length="74" mass="8284">MRRLGIFGSVARGNQTVSSDVDILVEFSKPISLFKFLELEEILTGLLGRKVDLVSKKSLKPNIGRNILREVQNV</sequence>
<comment type="caution">
    <text evidence="11">The sequence shown here is derived from an EMBL/GenBank/DDBJ whole genome shotgun (WGS) entry which is preliminary data.</text>
</comment>
<evidence type="ECO:0000256" key="3">
    <source>
        <dbReference type="ARBA" id="ARBA00022679"/>
    </source>
</evidence>
<protein>
    <submittedName>
        <fullName evidence="11">Polymerase beta domain protein region protein</fullName>
    </submittedName>
</protein>
<evidence type="ECO:0000256" key="4">
    <source>
        <dbReference type="ARBA" id="ARBA00022695"/>
    </source>
</evidence>
<evidence type="ECO:0000256" key="9">
    <source>
        <dbReference type="ARBA" id="ARBA00038276"/>
    </source>
</evidence>
<dbReference type="GO" id="GO:0005524">
    <property type="term" value="F:ATP binding"/>
    <property type="evidence" value="ECO:0007669"/>
    <property type="project" value="UniProtKB-KW"/>
</dbReference>
<accession>A0A0G1GFX8</accession>
<dbReference type="Gene3D" id="3.30.460.10">
    <property type="entry name" value="Beta Polymerase, domain 2"/>
    <property type="match status" value="1"/>
</dbReference>
<dbReference type="SUPFAM" id="SSF81301">
    <property type="entry name" value="Nucleotidyltransferase"/>
    <property type="match status" value="1"/>
</dbReference>
<dbReference type="InterPro" id="IPR052038">
    <property type="entry name" value="Type-VII_TA_antitoxin"/>
</dbReference>
<evidence type="ECO:0000313" key="11">
    <source>
        <dbReference type="EMBL" id="KKT33861.1"/>
    </source>
</evidence>
<comment type="cofactor">
    <cofactor evidence="1">
        <name>Mg(2+)</name>
        <dbReference type="ChEBI" id="CHEBI:18420"/>
    </cofactor>
</comment>
<keyword evidence="6" id="KW-0547">Nucleotide-binding</keyword>
<dbReference type="PATRIC" id="fig|1618447.3.peg.1375"/>
<organism evidence="11 12">
    <name type="scientific">Candidatus Gottesmanbacteria bacterium GW2011_GWB1_44_11c</name>
    <dbReference type="NCBI Taxonomy" id="1618447"/>
    <lineage>
        <taxon>Bacteria</taxon>
        <taxon>Candidatus Gottesmaniibacteriota</taxon>
    </lineage>
</organism>
<dbReference type="AlphaFoldDB" id="A0A0G1GFX8"/>